<organism evidence="4 5">
    <name type="scientific">Trichoderma harzianum CBS 226.95</name>
    <dbReference type="NCBI Taxonomy" id="983964"/>
    <lineage>
        <taxon>Eukaryota</taxon>
        <taxon>Fungi</taxon>
        <taxon>Dikarya</taxon>
        <taxon>Ascomycota</taxon>
        <taxon>Pezizomycotina</taxon>
        <taxon>Sordariomycetes</taxon>
        <taxon>Hypocreomycetidae</taxon>
        <taxon>Hypocreales</taxon>
        <taxon>Hypocreaceae</taxon>
        <taxon>Trichoderma</taxon>
    </lineage>
</organism>
<evidence type="ECO:0000313" key="5">
    <source>
        <dbReference type="Proteomes" id="UP000241690"/>
    </source>
</evidence>
<keyword evidence="1" id="KW-0677">Repeat</keyword>
<feature type="non-terminal residue" evidence="4">
    <location>
        <position position="68"/>
    </location>
</feature>
<dbReference type="InterPro" id="IPR036770">
    <property type="entry name" value="Ankyrin_rpt-contain_sf"/>
</dbReference>
<dbReference type="RefSeq" id="XP_024769763.1">
    <property type="nucleotide sequence ID" value="XM_024915223.1"/>
</dbReference>
<dbReference type="SUPFAM" id="SSF48403">
    <property type="entry name" value="Ankyrin repeat"/>
    <property type="match status" value="1"/>
</dbReference>
<name>A0A2T3ZZ44_TRIHA</name>
<dbReference type="Pfam" id="PF12796">
    <property type="entry name" value="Ank_2"/>
    <property type="match status" value="1"/>
</dbReference>
<feature type="repeat" description="ANK" evidence="3">
    <location>
        <begin position="45"/>
        <end position="68"/>
    </location>
</feature>
<dbReference type="PANTHER" id="PTHR24198">
    <property type="entry name" value="ANKYRIN REPEAT AND PROTEIN KINASE DOMAIN-CONTAINING PROTEIN"/>
    <property type="match status" value="1"/>
</dbReference>
<evidence type="ECO:0000313" key="4">
    <source>
        <dbReference type="EMBL" id="PTB50086.1"/>
    </source>
</evidence>
<dbReference type="PROSITE" id="PS50088">
    <property type="entry name" value="ANK_REPEAT"/>
    <property type="match status" value="1"/>
</dbReference>
<gene>
    <name evidence="4" type="ORF">M431DRAFT_44411</name>
</gene>
<protein>
    <submittedName>
        <fullName evidence="4">Uncharacterized protein</fullName>
    </submittedName>
</protein>
<evidence type="ECO:0000256" key="3">
    <source>
        <dbReference type="PROSITE-ProRule" id="PRU00023"/>
    </source>
</evidence>
<accession>A0A2T3ZZ44</accession>
<dbReference type="InterPro" id="IPR002110">
    <property type="entry name" value="Ankyrin_rpt"/>
</dbReference>
<dbReference type="PROSITE" id="PS50297">
    <property type="entry name" value="ANK_REP_REGION"/>
    <property type="match status" value="1"/>
</dbReference>
<keyword evidence="2 3" id="KW-0040">ANK repeat</keyword>
<dbReference type="PANTHER" id="PTHR24198:SF193">
    <property type="match status" value="1"/>
</dbReference>
<evidence type="ECO:0000256" key="2">
    <source>
        <dbReference type="ARBA" id="ARBA00023043"/>
    </source>
</evidence>
<dbReference type="Proteomes" id="UP000241690">
    <property type="component" value="Unassembled WGS sequence"/>
</dbReference>
<sequence>LVKNSADVNLTDIKGNTALHHRAKEPDCFQHLLDLGCDIHATDKTGRNALHWAAQGGSIDTVRRILDR</sequence>
<keyword evidence="5" id="KW-1185">Reference proteome</keyword>
<dbReference type="GeneID" id="36623790"/>
<evidence type="ECO:0000256" key="1">
    <source>
        <dbReference type="ARBA" id="ARBA00022737"/>
    </source>
</evidence>
<reference evidence="4 5" key="1">
    <citation type="submission" date="2016-07" db="EMBL/GenBank/DDBJ databases">
        <title>Multiple horizontal gene transfer events from other fungi enriched the ability of initially mycotrophic Trichoderma (Ascomycota) to feed on dead plant biomass.</title>
        <authorList>
            <consortium name="DOE Joint Genome Institute"/>
            <person name="Aerts A."/>
            <person name="Atanasova L."/>
            <person name="Chenthamara K."/>
            <person name="Zhang J."/>
            <person name="Grujic M."/>
            <person name="Henrissat B."/>
            <person name="Kuo A."/>
            <person name="Salamov A."/>
            <person name="Lipzen A."/>
            <person name="Labutti K."/>
            <person name="Barry K."/>
            <person name="Miao Y."/>
            <person name="Rahimi M.J."/>
            <person name="Shen Q."/>
            <person name="Grigoriev I.V."/>
            <person name="Kubicek C.P."/>
            <person name="Druzhinina I.S."/>
        </authorList>
    </citation>
    <scope>NUCLEOTIDE SEQUENCE [LARGE SCALE GENOMIC DNA]</scope>
    <source>
        <strain evidence="4 5">CBS 226.95</strain>
    </source>
</reference>
<dbReference type="AlphaFoldDB" id="A0A2T3ZZ44"/>
<proteinExistence type="predicted"/>
<dbReference type="Gene3D" id="1.25.40.20">
    <property type="entry name" value="Ankyrin repeat-containing domain"/>
    <property type="match status" value="1"/>
</dbReference>
<dbReference type="EMBL" id="KZ679689">
    <property type="protein sequence ID" value="PTB50086.1"/>
    <property type="molecule type" value="Genomic_DNA"/>
</dbReference>
<feature type="non-terminal residue" evidence="4">
    <location>
        <position position="1"/>
    </location>
</feature>